<dbReference type="Proteomes" id="UP000002671">
    <property type="component" value="Chromosome"/>
</dbReference>
<dbReference type="AlphaFoldDB" id="H7C7E9"/>
<dbReference type="EnsemblBacteria" id="AAO90249">
    <property type="protein sequence ID" value="AAO90249"/>
    <property type="gene ID" value="CBU_0705"/>
</dbReference>
<name>H7C7E9_COXBU</name>
<keyword evidence="1" id="KW-1133">Transmembrane helix</keyword>
<protein>
    <submittedName>
        <fullName evidence="2">Uncharacterized protein</fullName>
    </submittedName>
</protein>
<reference evidence="2 3" key="2">
    <citation type="journal article" date="2009" name="Infect. Immun.">
        <title>Comparative genomics reveal extensive transposon-mediated genomic plasticity and diversity among potential effector proteins within the genus Coxiella.</title>
        <authorList>
            <person name="Beare P.A."/>
            <person name="Unsworth N."/>
            <person name="Andoh M."/>
            <person name="Voth D.E."/>
            <person name="Omsland A."/>
            <person name="Gilk S.D."/>
            <person name="Williams K.P."/>
            <person name="Sobral B.W."/>
            <person name="Kupko J.J.III."/>
            <person name="Porcella S.F."/>
            <person name="Samuel J.E."/>
            <person name="Heinzen R.A."/>
        </authorList>
    </citation>
    <scope>NUCLEOTIDE SEQUENCE [LARGE SCALE GENOMIC DNA]</scope>
    <source>
        <strain evidence="3">RSA 493 / Nine Mile phase I</strain>
    </source>
</reference>
<keyword evidence="3" id="KW-1185">Reference proteome</keyword>
<proteinExistence type="predicted"/>
<dbReference type="KEGG" id="cbu:CBU_0705"/>
<evidence type="ECO:0000313" key="3">
    <source>
        <dbReference type="Proteomes" id="UP000002671"/>
    </source>
</evidence>
<sequence>MNSPTGSSSTSKEELDLLNFLDLTLTRMIWILVARLIFFMNTCVITQLKFLELSLKKNLFLKQKSLVFINDAEPLLSPEQAKHYRPEMAYEMMFRDFLAKLEGEPWKMI</sequence>
<dbReference type="EMBL" id="AE016828">
    <property type="protein sequence ID" value="AAO90249.1"/>
    <property type="molecule type" value="Genomic_DNA"/>
</dbReference>
<feature type="transmembrane region" description="Helical" evidence="1">
    <location>
        <begin position="28"/>
        <end position="48"/>
    </location>
</feature>
<dbReference type="HOGENOM" id="CLU_2179448_0_0_6"/>
<evidence type="ECO:0000256" key="1">
    <source>
        <dbReference type="SAM" id="Phobius"/>
    </source>
</evidence>
<dbReference type="STRING" id="227377.CBU_0705"/>
<dbReference type="PATRIC" id="fig|227377.7.peg.687"/>
<gene>
    <name evidence="2" type="ordered locus">CBU_0705</name>
</gene>
<evidence type="ECO:0000313" key="2">
    <source>
        <dbReference type="EMBL" id="AAO90249.1"/>
    </source>
</evidence>
<dbReference type="GeneID" id="1208595"/>
<organism evidence="2 3">
    <name type="scientific">Coxiella burnetii (strain RSA 493 / Nine Mile phase I)</name>
    <dbReference type="NCBI Taxonomy" id="227377"/>
    <lineage>
        <taxon>Bacteria</taxon>
        <taxon>Pseudomonadati</taxon>
        <taxon>Pseudomonadota</taxon>
        <taxon>Gammaproteobacteria</taxon>
        <taxon>Legionellales</taxon>
        <taxon>Coxiellaceae</taxon>
        <taxon>Coxiella</taxon>
    </lineage>
</organism>
<keyword evidence="1" id="KW-0812">Transmembrane</keyword>
<accession>H7C7E9</accession>
<dbReference type="RefSeq" id="WP_010957751.1">
    <property type="nucleotide sequence ID" value="NC_002971.4"/>
</dbReference>
<reference evidence="2 3" key="1">
    <citation type="journal article" date="2003" name="Proc. Natl. Acad. Sci. U.S.A.">
        <title>Complete genome sequence of the Q-fever pathogen, Coxiella burnetii.</title>
        <authorList>
            <person name="Seshadri R."/>
            <person name="Paulsen I.T."/>
            <person name="Eisen J.A."/>
            <person name="Read T.D."/>
            <person name="Nelson K.E."/>
            <person name="Nelson W.C."/>
            <person name="Ward N.L."/>
            <person name="Tettelin H."/>
            <person name="Davidsen T.M."/>
            <person name="Beanan M.J."/>
            <person name="Deboy R.T."/>
            <person name="Daugherty S.C."/>
            <person name="Brinkac L.M."/>
            <person name="Madupu R."/>
            <person name="Dodson R.J."/>
            <person name="Khouri H.M."/>
            <person name="Lee K.H."/>
            <person name="Carty H.A."/>
            <person name="Scanlan D."/>
            <person name="Heinzen R.A."/>
            <person name="Thompson H.A."/>
            <person name="Samuel J.E."/>
            <person name="Fraser C.M."/>
            <person name="Heidelberg J.F."/>
        </authorList>
    </citation>
    <scope>NUCLEOTIDE SEQUENCE [LARGE SCALE GENOMIC DNA]</scope>
    <source>
        <strain evidence="3">RSA 493 / Nine Mile phase I</strain>
    </source>
</reference>
<keyword evidence="1" id="KW-0472">Membrane</keyword>
<dbReference type="RefSeq" id="NP_819735.1">
    <property type="nucleotide sequence ID" value="NC_002971.4"/>
</dbReference>